<reference evidence="2 3" key="1">
    <citation type="submission" date="2019-11" db="EMBL/GenBank/DDBJ databases">
        <authorList>
            <person name="Khan S.A."/>
            <person name="Jeon C.O."/>
            <person name="Chun B.H."/>
        </authorList>
    </citation>
    <scope>NUCLEOTIDE SEQUENCE [LARGE SCALE GENOMIC DNA]</scope>
    <source>
        <strain evidence="2 3">IMCC 1097</strain>
    </source>
</reference>
<protein>
    <recommendedName>
        <fullName evidence="4">ABC transporter substrate-binding protein</fullName>
    </recommendedName>
</protein>
<dbReference type="EMBL" id="CP045871">
    <property type="protein sequence ID" value="QGG80720.1"/>
    <property type="molecule type" value="Genomic_DNA"/>
</dbReference>
<keyword evidence="1" id="KW-0732">Signal</keyword>
<gene>
    <name evidence="2" type="ORF">GH975_09115</name>
</gene>
<evidence type="ECO:0000256" key="1">
    <source>
        <dbReference type="SAM" id="SignalP"/>
    </source>
</evidence>
<organism evidence="2 3">
    <name type="scientific">Litorivicinus lipolyticus</name>
    <dbReference type="NCBI Taxonomy" id="418701"/>
    <lineage>
        <taxon>Bacteria</taxon>
        <taxon>Pseudomonadati</taxon>
        <taxon>Pseudomonadota</taxon>
        <taxon>Gammaproteobacteria</taxon>
        <taxon>Oceanospirillales</taxon>
        <taxon>Litorivicinaceae</taxon>
        <taxon>Litorivicinus</taxon>
    </lineage>
</organism>
<name>A0A5Q2QFW2_9GAMM</name>
<sequence length="238" mass="25759">MKNLVFALAYLILPASAVELIQVKNQTDQVVSRQVIAVSDQLGERLGTEVGIRLVSFAQVADLLTETRDPALVTLPPVFFAAAIEAGWAPLMGYQPDIALGLYQLEEGPVERLGTPPAESLAARLSQAVYPDEVDERLPLRDHTSCIRAVITARVDGCVTAPFFVKQYLDRFGITLNLVGELYPLPPPVLFANATVTTAQRAAVTASTIEAGGRFTYVNFDLIGRNRYDAVASLLSAK</sequence>
<accession>A0A5Q2QFW2</accession>
<dbReference type="RefSeq" id="WP_153714224.1">
    <property type="nucleotide sequence ID" value="NZ_CP045871.1"/>
</dbReference>
<dbReference type="KEGG" id="llp:GH975_09115"/>
<evidence type="ECO:0000313" key="2">
    <source>
        <dbReference type="EMBL" id="QGG80720.1"/>
    </source>
</evidence>
<evidence type="ECO:0008006" key="4">
    <source>
        <dbReference type="Google" id="ProtNLM"/>
    </source>
</evidence>
<feature type="chain" id="PRO_5024438294" description="ABC transporter substrate-binding protein" evidence="1">
    <location>
        <begin position="18"/>
        <end position="238"/>
    </location>
</feature>
<feature type="signal peptide" evidence="1">
    <location>
        <begin position="1"/>
        <end position="17"/>
    </location>
</feature>
<keyword evidence="3" id="KW-1185">Reference proteome</keyword>
<proteinExistence type="predicted"/>
<evidence type="ECO:0000313" key="3">
    <source>
        <dbReference type="Proteomes" id="UP000388235"/>
    </source>
</evidence>
<dbReference type="Proteomes" id="UP000388235">
    <property type="component" value="Chromosome"/>
</dbReference>
<dbReference type="AlphaFoldDB" id="A0A5Q2QFW2"/>